<gene>
    <name evidence="2" type="ORF">FBUS_06180</name>
</gene>
<reference evidence="2" key="1">
    <citation type="submission" date="2019-05" db="EMBL/GenBank/DDBJ databases">
        <title>Annotation for the trematode Fasciolopsis buski.</title>
        <authorList>
            <person name="Choi Y.-J."/>
        </authorList>
    </citation>
    <scope>NUCLEOTIDE SEQUENCE</scope>
    <source>
        <strain evidence="2">HT</strain>
        <tissue evidence="2">Whole worm</tissue>
    </source>
</reference>
<feature type="region of interest" description="Disordered" evidence="1">
    <location>
        <begin position="195"/>
        <end position="238"/>
    </location>
</feature>
<evidence type="ECO:0000256" key="1">
    <source>
        <dbReference type="SAM" id="MobiDB-lite"/>
    </source>
</evidence>
<evidence type="ECO:0000313" key="3">
    <source>
        <dbReference type="Proteomes" id="UP000728185"/>
    </source>
</evidence>
<accession>A0A8E0VS50</accession>
<dbReference type="Proteomes" id="UP000728185">
    <property type="component" value="Unassembled WGS sequence"/>
</dbReference>
<name>A0A8E0VS50_9TREM</name>
<sequence>MACCCCCCFKPEEERNEDYEVYMVEDADELQNFGVRHTLELLRRMMSQSGRPIADQPPPDYSEFDKYPLATEEEPVVVKSTPQPSRFETTLAQRAASYPSPLAYDVAISEANSVDPSSRPSTWIEPFPKPPGEPPPVPTNWLYSRLSSIRQSLVARFGSMRERQLTTATVQTPTELPHTNICGDGGDEVAEISQAPSRSVSHHESTQSINAVPSETSRRSSSTQSYDMSNSFHVQSERTKAVTLQSSVDSSLSQEHVIVLTRPEMHRKSVSLTAIRFLLPS</sequence>
<comment type="caution">
    <text evidence="2">The sequence shown here is derived from an EMBL/GenBank/DDBJ whole genome shotgun (WGS) entry which is preliminary data.</text>
</comment>
<dbReference type="EMBL" id="LUCM01000110">
    <property type="protein sequence ID" value="KAA0201097.1"/>
    <property type="molecule type" value="Genomic_DNA"/>
</dbReference>
<protein>
    <submittedName>
        <fullName evidence="2">Uncharacterized protein</fullName>
    </submittedName>
</protein>
<proteinExistence type="predicted"/>
<dbReference type="AlphaFoldDB" id="A0A8E0VS50"/>
<dbReference type="OrthoDB" id="6244833at2759"/>
<keyword evidence="3" id="KW-1185">Reference proteome</keyword>
<evidence type="ECO:0000313" key="2">
    <source>
        <dbReference type="EMBL" id="KAA0201097.1"/>
    </source>
</evidence>
<organism evidence="2 3">
    <name type="scientific">Fasciolopsis buskii</name>
    <dbReference type="NCBI Taxonomy" id="27845"/>
    <lineage>
        <taxon>Eukaryota</taxon>
        <taxon>Metazoa</taxon>
        <taxon>Spiralia</taxon>
        <taxon>Lophotrochozoa</taxon>
        <taxon>Platyhelminthes</taxon>
        <taxon>Trematoda</taxon>
        <taxon>Digenea</taxon>
        <taxon>Plagiorchiida</taxon>
        <taxon>Echinostomata</taxon>
        <taxon>Echinostomatoidea</taxon>
        <taxon>Fasciolidae</taxon>
        <taxon>Fasciolopsis</taxon>
    </lineage>
</organism>